<feature type="compositionally biased region" description="Polar residues" evidence="26">
    <location>
        <begin position="763"/>
        <end position="772"/>
    </location>
</feature>
<keyword evidence="14 27" id="KW-0732">Signal</keyword>
<dbReference type="PANTHER" id="PTHR43763:SF4">
    <property type="entry name" value="XAA-PRO AMINOPEPTIDASE 2"/>
    <property type="match status" value="1"/>
</dbReference>
<evidence type="ECO:0000259" key="28">
    <source>
        <dbReference type="PROSITE" id="PS50002"/>
    </source>
</evidence>
<evidence type="ECO:0000256" key="10">
    <source>
        <dbReference type="ARBA" id="ARBA00022553"/>
    </source>
</evidence>
<keyword evidence="16" id="KW-0862">Zinc</keyword>
<evidence type="ECO:0000256" key="2">
    <source>
        <dbReference type="ARBA" id="ARBA00001947"/>
    </source>
</evidence>
<comment type="function">
    <text evidence="20">Membrane-bound metalloprotease which catalyzes the removal of a penultimate prolyl residue from the N-termini of peptides, such as Arg-Pro-Pro. May play a role in the metabolism of the vasodilator bradykinin.</text>
</comment>
<dbReference type="GO" id="GO:0070006">
    <property type="term" value="F:metalloaminopeptidase activity"/>
    <property type="evidence" value="ECO:0007669"/>
    <property type="project" value="InterPro"/>
</dbReference>
<evidence type="ECO:0000256" key="27">
    <source>
        <dbReference type="SAM" id="SignalP"/>
    </source>
</evidence>
<keyword evidence="10" id="KW-0597">Phosphoprotein</keyword>
<protein>
    <recommendedName>
        <fullName evidence="21">Xaa-Pro aminopeptidase 2</fullName>
        <ecNumber evidence="6">3.4.11.9</ecNumber>
    </recommendedName>
    <alternativeName>
        <fullName evidence="23">Membrane-bound aminopeptidase P</fullName>
    </alternativeName>
    <alternativeName>
        <fullName evidence="22">X-prolyl aminopeptidase 2</fullName>
    </alternativeName>
</protein>
<dbReference type="SMART" id="SM00454">
    <property type="entry name" value="SAM"/>
    <property type="match status" value="1"/>
</dbReference>
<comment type="catalytic activity">
    <reaction evidence="1">
        <text>Release of any N-terminal amino acid, including proline, that is linked to proline, even from a dipeptide or tripeptide.</text>
        <dbReference type="EC" id="3.4.11.9"/>
    </reaction>
</comment>
<evidence type="ECO:0000256" key="9">
    <source>
        <dbReference type="ARBA" id="ARBA00022475"/>
    </source>
</evidence>
<dbReference type="ExpressionAtlas" id="G1TYL1">
    <property type="expression patterns" value="baseline"/>
</dbReference>
<dbReference type="InterPro" id="IPR001660">
    <property type="entry name" value="SAM"/>
</dbReference>
<feature type="domain" description="SH3" evidence="28">
    <location>
        <begin position="793"/>
        <end position="854"/>
    </location>
</feature>
<keyword evidence="8 24" id="KW-0728">SH3 domain</keyword>
<evidence type="ECO:0000256" key="13">
    <source>
        <dbReference type="ARBA" id="ARBA00022723"/>
    </source>
</evidence>
<keyword evidence="11" id="KW-0336">GPI-anchor</keyword>
<keyword evidence="9" id="KW-1003">Cell membrane</keyword>
<keyword evidence="12" id="KW-0645">Protease</keyword>
<evidence type="ECO:0000256" key="3">
    <source>
        <dbReference type="ARBA" id="ARBA00004609"/>
    </source>
</evidence>
<dbReference type="InterPro" id="IPR001452">
    <property type="entry name" value="SH3_domain"/>
</dbReference>
<dbReference type="Ensembl" id="ENSOCUT00000022665.3">
    <property type="protein sequence ID" value="ENSOCUP00000022176.2"/>
    <property type="gene ID" value="ENSOCUG00000010636.4"/>
</dbReference>
<dbReference type="InterPro" id="IPR033740">
    <property type="entry name" value="Pept_M24B"/>
</dbReference>
<evidence type="ECO:0000256" key="4">
    <source>
        <dbReference type="ARBA" id="ARBA00008766"/>
    </source>
</evidence>
<dbReference type="FunFam" id="1.10.150.50:FF:000024">
    <property type="entry name" value="Putative sam and sh3 domain-containing protein 1"/>
    <property type="match status" value="1"/>
</dbReference>
<feature type="chain" id="PRO_5023939299" description="Xaa-Pro aminopeptidase 2" evidence="27">
    <location>
        <begin position="22"/>
        <end position="1000"/>
    </location>
</feature>
<evidence type="ECO:0000313" key="31">
    <source>
        <dbReference type="Proteomes" id="UP000001811"/>
    </source>
</evidence>
<dbReference type="FunFam" id="3.90.230.10:FF:000009">
    <property type="entry name" value="xaa-Pro aminopeptidase 2"/>
    <property type="match status" value="1"/>
</dbReference>
<evidence type="ECO:0000256" key="19">
    <source>
        <dbReference type="ARBA" id="ARBA00023288"/>
    </source>
</evidence>
<dbReference type="Bgee" id="ENSOCUG00000010636">
    <property type="expression patterns" value="Expressed in adult mammalian kidney and 16 other cell types or tissues"/>
</dbReference>
<dbReference type="Proteomes" id="UP000001811">
    <property type="component" value="Chromosome X"/>
</dbReference>
<evidence type="ECO:0000256" key="20">
    <source>
        <dbReference type="ARBA" id="ARBA00054204"/>
    </source>
</evidence>
<evidence type="ECO:0000256" key="8">
    <source>
        <dbReference type="ARBA" id="ARBA00022443"/>
    </source>
</evidence>
<dbReference type="Gene3D" id="1.10.150.50">
    <property type="entry name" value="Transcription Factor, Ets-1"/>
    <property type="match status" value="1"/>
</dbReference>
<evidence type="ECO:0000256" key="21">
    <source>
        <dbReference type="ARBA" id="ARBA00071974"/>
    </source>
</evidence>
<dbReference type="CDD" id="cd01085">
    <property type="entry name" value="APP"/>
    <property type="match status" value="1"/>
</dbReference>
<feature type="compositionally biased region" description="Low complexity" evidence="26">
    <location>
        <begin position="642"/>
        <end position="661"/>
    </location>
</feature>
<evidence type="ECO:0000256" key="11">
    <source>
        <dbReference type="ARBA" id="ARBA00022622"/>
    </source>
</evidence>
<dbReference type="CDD" id="cd09560">
    <property type="entry name" value="SAM_SASH3"/>
    <property type="match status" value="1"/>
</dbReference>
<keyword evidence="17" id="KW-0472">Membrane</keyword>
<evidence type="ECO:0000256" key="12">
    <source>
        <dbReference type="ARBA" id="ARBA00022670"/>
    </source>
</evidence>
<dbReference type="InterPro" id="IPR050422">
    <property type="entry name" value="X-Pro_aminopeptidase_P"/>
</dbReference>
<keyword evidence="19" id="KW-0449">Lipoprotein</keyword>
<dbReference type="InParanoid" id="G1TYL1"/>
<dbReference type="InterPro" id="IPR013761">
    <property type="entry name" value="SAM/pointed_sf"/>
</dbReference>
<feature type="region of interest" description="Disordered" evidence="26">
    <location>
        <begin position="720"/>
        <end position="789"/>
    </location>
</feature>
<dbReference type="InterPro" id="IPR001131">
    <property type="entry name" value="Peptidase_M24B_aminopep-P_CS"/>
</dbReference>
<dbReference type="Gene3D" id="3.90.230.10">
    <property type="entry name" value="Creatinase/methionine aminopeptidase superfamily"/>
    <property type="match status" value="1"/>
</dbReference>
<dbReference type="CDD" id="cd11968">
    <property type="entry name" value="SH3_SASH3"/>
    <property type="match status" value="1"/>
</dbReference>
<comment type="subunit">
    <text evidence="5">Homotrimer.</text>
</comment>
<evidence type="ECO:0000256" key="24">
    <source>
        <dbReference type="PROSITE-ProRule" id="PRU00192"/>
    </source>
</evidence>
<dbReference type="Pfam" id="PF00557">
    <property type="entry name" value="Peptidase_M24"/>
    <property type="match status" value="1"/>
</dbReference>
<dbReference type="STRING" id="9986.ENSOCUP00000022176"/>
<reference evidence="30" key="2">
    <citation type="submission" date="2025-08" db="UniProtKB">
        <authorList>
            <consortium name="Ensembl"/>
        </authorList>
    </citation>
    <scope>IDENTIFICATION</scope>
    <source>
        <strain evidence="30">Thorbecke</strain>
    </source>
</reference>
<feature type="domain" description="SAM" evidence="29">
    <location>
        <begin position="872"/>
        <end position="936"/>
    </location>
</feature>
<dbReference type="EC" id="3.4.11.9" evidence="6"/>
<evidence type="ECO:0000256" key="17">
    <source>
        <dbReference type="ARBA" id="ARBA00023136"/>
    </source>
</evidence>
<keyword evidence="13 25" id="KW-0479">Metal-binding</keyword>
<dbReference type="PROSITE" id="PS50002">
    <property type="entry name" value="SH3"/>
    <property type="match status" value="1"/>
</dbReference>
<dbReference type="InterPro" id="IPR000994">
    <property type="entry name" value="Pept_M24"/>
</dbReference>
<dbReference type="HOGENOM" id="CLU_027875_0_0_1"/>
<name>G1TYL1_RABIT</name>
<dbReference type="InterPro" id="IPR036005">
    <property type="entry name" value="Creatinase/aminopeptidase-like"/>
</dbReference>
<dbReference type="PANTHER" id="PTHR43763">
    <property type="entry name" value="XAA-PRO AMINOPEPTIDASE 1"/>
    <property type="match status" value="1"/>
</dbReference>
<evidence type="ECO:0000256" key="26">
    <source>
        <dbReference type="SAM" id="MobiDB-lite"/>
    </source>
</evidence>
<dbReference type="PROSITE" id="PS00491">
    <property type="entry name" value="PROLINE_PEPTIDASE"/>
    <property type="match status" value="1"/>
</dbReference>
<evidence type="ECO:0000256" key="18">
    <source>
        <dbReference type="ARBA" id="ARBA00023180"/>
    </source>
</evidence>
<dbReference type="InterPro" id="IPR035721">
    <property type="entry name" value="SASH3_SH3"/>
</dbReference>
<evidence type="ECO:0000256" key="6">
    <source>
        <dbReference type="ARBA" id="ARBA00012574"/>
    </source>
</evidence>
<dbReference type="InterPro" id="IPR000587">
    <property type="entry name" value="Creatinase_N"/>
</dbReference>
<evidence type="ECO:0000256" key="15">
    <source>
        <dbReference type="ARBA" id="ARBA00022801"/>
    </source>
</evidence>
<dbReference type="GO" id="GO:0046872">
    <property type="term" value="F:metal ion binding"/>
    <property type="evidence" value="ECO:0007669"/>
    <property type="project" value="UniProtKB-KW"/>
</dbReference>
<dbReference type="SUPFAM" id="SSF55920">
    <property type="entry name" value="Creatinase/aminopeptidase"/>
    <property type="match status" value="1"/>
</dbReference>
<dbReference type="eggNOG" id="KOG4384">
    <property type="taxonomic scope" value="Eukaryota"/>
</dbReference>
<evidence type="ECO:0000256" key="25">
    <source>
        <dbReference type="RuleBase" id="RU000590"/>
    </source>
</evidence>
<comment type="subcellular location">
    <subcellularLocation>
        <location evidence="3">Cell membrane</location>
        <topology evidence="3">Lipid-anchor</topology>
        <topology evidence="3">GPI-anchor</topology>
    </subcellularLocation>
</comment>
<evidence type="ECO:0000256" key="1">
    <source>
        <dbReference type="ARBA" id="ARBA00001424"/>
    </source>
</evidence>
<feature type="region of interest" description="Disordered" evidence="26">
    <location>
        <begin position="608"/>
        <end position="693"/>
    </location>
</feature>
<keyword evidence="31" id="KW-1185">Reference proteome</keyword>
<dbReference type="EMBL" id="AAGW02046650">
    <property type="status" value="NOT_ANNOTATED_CDS"/>
    <property type="molecule type" value="Genomic_DNA"/>
</dbReference>
<feature type="compositionally biased region" description="Acidic residues" evidence="26">
    <location>
        <begin position="938"/>
        <end position="947"/>
    </location>
</feature>
<dbReference type="Gene3D" id="2.30.30.40">
    <property type="entry name" value="SH3 Domains"/>
    <property type="match status" value="1"/>
</dbReference>
<dbReference type="GeneTree" id="ENSGT00940000157196"/>
<dbReference type="Pfam" id="PF00536">
    <property type="entry name" value="SAM_1"/>
    <property type="match status" value="1"/>
</dbReference>
<proteinExistence type="inferred from homology"/>
<dbReference type="InterPro" id="IPR029149">
    <property type="entry name" value="Creatin/AminoP/Spt16_N"/>
</dbReference>
<sequence length="1000" mass="110955">MAWAHWGCCLWLVLLCAPAWSRSNAVNLQRTDVRNCSTNPPFLPVTAVNTTARITALRQQLQAQNLSAYIIPDTDAHMSEYIGRQDARRAWITGFTGTAGTAVVTMGKAALWTDSRYWTQAERQMDCNWDLHKEGNTIVSWLLNEIPAGGRVGFDPFLFSIDSWKSYDSALQGSDRQLMSIPVNLVDLAWGSERPPVPSQPIYALQEAFIGSTWQEKVADIRNQMRTHSKAPTAVLLSALDETAWLFNLRSSDIPYNPFFYSYTLLTDTSIRLFANSSRFSPETLQYLNSSCTGPMCVQLEDYNQVRDRVQAYAQGDVKIWIGTSYTTYGLYEVIPKEKLVEDTYSPVMVTKAVKNSKEQALLKATHVRDAVAVIRYLVWLEKNVPQGTVDEFSGAEFVEKLRGEENFFSGSSFETISASGLNAALAHYSPSEEVHRKLSTDEMYLLDSGGQYWDGTTDITRTVHWGTPSAFQKEAYTRVLMGNIDLSRLIFPASTSGRVVEAFARKALWDVGLNYGHGTGHGIGNFLCVHEWPVGFQSSNIAMAKGMFTSIEPGYYQDGEFGIRIEDVALVVEAQTKYPGTYLTFEVVSLVPYDRNLIDVSLLSPEHASRDGVSPRWRTMLRRKPSNASEKEPTQKKKLSLQRSSSFKDFAKSKPSSPVVSEKEFNLDDNIPEDDSAVPIPEDAGKSSKKLGKKWRAVISRTMNRKMGKMMVKALSEEMGDTLEEGSASPTSPDCSLDSPGPEKMALAFSEQEERELPALSRQASTSSELCSPSPGSGSFGEEAPAPPYTGPFCGRARVHTDFTPSPYDHDSLKLQKGDVIQIIEKPPVGTWLGLLNGKLGSFKFIYVDVLPEEAVGPARPSRRQSKGKRPKPKTLHELLERIGLEEHTSTLLLNGYQTLEDFKELRETHLNELNITDPQHRAKLLTAAELLLDYDTGSEEAEEGAESSQEPVAHTVSEPKVDIPRDSGCFEGSESGRDEVDLAGTEEQLHSLSLAGAP</sequence>
<evidence type="ECO:0000256" key="23">
    <source>
        <dbReference type="ARBA" id="ARBA00083406"/>
    </source>
</evidence>
<evidence type="ECO:0000256" key="14">
    <source>
        <dbReference type="ARBA" id="ARBA00022729"/>
    </source>
</evidence>
<evidence type="ECO:0000256" key="22">
    <source>
        <dbReference type="ARBA" id="ARBA00082928"/>
    </source>
</evidence>
<feature type="region of interest" description="Disordered" evidence="26">
    <location>
        <begin position="938"/>
        <end position="980"/>
    </location>
</feature>
<dbReference type="Pfam" id="PF12485">
    <property type="entry name" value="SPIDER"/>
    <property type="match status" value="1"/>
</dbReference>
<dbReference type="EMBL" id="AAGW02046649">
    <property type="status" value="NOT_ANNOTATED_CDS"/>
    <property type="molecule type" value="Genomic_DNA"/>
</dbReference>
<dbReference type="SUPFAM" id="SSF50044">
    <property type="entry name" value="SH3-domain"/>
    <property type="match status" value="1"/>
</dbReference>
<dbReference type="GO" id="GO:0005886">
    <property type="term" value="C:plasma membrane"/>
    <property type="evidence" value="ECO:0007669"/>
    <property type="project" value="UniProtKB-SubCell"/>
</dbReference>
<gene>
    <name evidence="30" type="primary">XPNPEP2</name>
</gene>
<dbReference type="Pfam" id="PF16189">
    <property type="entry name" value="Creatinase_N_2"/>
    <property type="match status" value="1"/>
</dbReference>
<dbReference type="GO" id="GO:0006508">
    <property type="term" value="P:proteolysis"/>
    <property type="evidence" value="ECO:0007669"/>
    <property type="project" value="UniProtKB-KW"/>
</dbReference>
<dbReference type="PROSITE" id="PS50105">
    <property type="entry name" value="SAM_DOMAIN"/>
    <property type="match status" value="1"/>
</dbReference>
<keyword evidence="15" id="KW-0378">Hydrolase</keyword>
<organism evidence="30 31">
    <name type="scientific">Oryctolagus cuniculus</name>
    <name type="common">Rabbit</name>
    <dbReference type="NCBI Taxonomy" id="9986"/>
    <lineage>
        <taxon>Eukaryota</taxon>
        <taxon>Metazoa</taxon>
        <taxon>Chordata</taxon>
        <taxon>Craniata</taxon>
        <taxon>Vertebrata</taxon>
        <taxon>Euteleostomi</taxon>
        <taxon>Mammalia</taxon>
        <taxon>Eutheria</taxon>
        <taxon>Euarchontoglires</taxon>
        <taxon>Glires</taxon>
        <taxon>Lagomorpha</taxon>
        <taxon>Leporidae</taxon>
        <taxon>Oryctolagus</taxon>
    </lineage>
</organism>
<dbReference type="FunFam" id="3.40.350.10:FF:000003">
    <property type="entry name" value="Xaa-pro aminopeptidase P"/>
    <property type="match status" value="1"/>
</dbReference>
<keyword evidence="18" id="KW-0325">Glycoprotein</keyword>
<accession>G1TYL1</accession>
<dbReference type="InterPro" id="IPR036028">
    <property type="entry name" value="SH3-like_dom_sf"/>
</dbReference>
<dbReference type="SMART" id="SM00326">
    <property type="entry name" value="SH3"/>
    <property type="match status" value="1"/>
</dbReference>
<evidence type="ECO:0000256" key="7">
    <source>
        <dbReference type="ARBA" id="ARBA00022438"/>
    </source>
</evidence>
<dbReference type="GO" id="GO:0098552">
    <property type="term" value="C:side of membrane"/>
    <property type="evidence" value="ECO:0007669"/>
    <property type="project" value="UniProtKB-KW"/>
</dbReference>
<dbReference type="InterPro" id="IPR021090">
    <property type="entry name" value="SPIDER"/>
</dbReference>
<keyword evidence="7" id="KW-0031">Aminopeptidase</keyword>
<comment type="similarity">
    <text evidence="4 25">Belongs to the peptidase M24B family.</text>
</comment>
<evidence type="ECO:0000259" key="29">
    <source>
        <dbReference type="PROSITE" id="PS50105"/>
    </source>
</evidence>
<dbReference type="SUPFAM" id="SSF53092">
    <property type="entry name" value="Creatinase/prolidase N-terminal domain"/>
    <property type="match status" value="1"/>
</dbReference>
<dbReference type="SMR" id="G1TYL1"/>
<dbReference type="GO" id="GO:0070062">
    <property type="term" value="C:extracellular exosome"/>
    <property type="evidence" value="ECO:0007669"/>
    <property type="project" value="Ensembl"/>
</dbReference>
<dbReference type="FunFam" id="2.30.30.40:FF:000021">
    <property type="entry name" value="Putative sam and sh3 domain-containing protein 1"/>
    <property type="match status" value="1"/>
</dbReference>
<dbReference type="AlphaFoldDB" id="G1TYL1"/>
<comment type="cofactor">
    <cofactor evidence="2">
        <name>Zn(2+)</name>
        <dbReference type="ChEBI" id="CHEBI:29105"/>
    </cofactor>
</comment>
<dbReference type="Pfam" id="PF07653">
    <property type="entry name" value="SH3_2"/>
    <property type="match status" value="1"/>
</dbReference>
<evidence type="ECO:0000256" key="16">
    <source>
        <dbReference type="ARBA" id="ARBA00022833"/>
    </source>
</evidence>
<dbReference type="Pfam" id="PF01321">
    <property type="entry name" value="Creatinase_N"/>
    <property type="match status" value="1"/>
</dbReference>
<dbReference type="EMBL" id="AAGW02046651">
    <property type="status" value="NOT_ANNOTATED_CDS"/>
    <property type="molecule type" value="Genomic_DNA"/>
</dbReference>
<reference evidence="30 31" key="1">
    <citation type="journal article" date="2011" name="Nature">
        <title>A high-resolution map of human evolutionary constraint using 29 mammals.</title>
        <authorList>
            <person name="Lindblad-Toh K."/>
            <person name="Garber M."/>
            <person name="Zuk O."/>
            <person name="Lin M.F."/>
            <person name="Parker B.J."/>
            <person name="Washietl S."/>
            <person name="Kheradpour P."/>
            <person name="Ernst J."/>
            <person name="Jordan G."/>
            <person name="Mauceli E."/>
            <person name="Ward L.D."/>
            <person name="Lowe C.B."/>
            <person name="Holloway A.K."/>
            <person name="Clamp M."/>
            <person name="Gnerre S."/>
            <person name="Alfoldi J."/>
            <person name="Beal K."/>
            <person name="Chang J."/>
            <person name="Clawson H."/>
            <person name="Cuff J."/>
            <person name="Di Palma F."/>
            <person name="Fitzgerald S."/>
            <person name="Flicek P."/>
            <person name="Guttman M."/>
            <person name="Hubisz M.J."/>
            <person name="Jaffe D.B."/>
            <person name="Jungreis I."/>
            <person name="Kent W.J."/>
            <person name="Kostka D."/>
            <person name="Lara M."/>
            <person name="Martins A.L."/>
            <person name="Massingham T."/>
            <person name="Moltke I."/>
            <person name="Raney B.J."/>
            <person name="Rasmussen M.D."/>
            <person name="Robinson J."/>
            <person name="Stark A."/>
            <person name="Vilella A.J."/>
            <person name="Wen J."/>
            <person name="Xie X."/>
            <person name="Zody M.C."/>
            <person name="Baldwin J."/>
            <person name="Bloom T."/>
            <person name="Chin C.W."/>
            <person name="Heiman D."/>
            <person name="Nicol R."/>
            <person name="Nusbaum C."/>
            <person name="Young S."/>
            <person name="Wilkinson J."/>
            <person name="Worley K.C."/>
            <person name="Kovar C.L."/>
            <person name="Muzny D.M."/>
            <person name="Gibbs R.A."/>
            <person name="Cree A."/>
            <person name="Dihn H.H."/>
            <person name="Fowler G."/>
            <person name="Jhangiani S."/>
            <person name="Joshi V."/>
            <person name="Lee S."/>
            <person name="Lewis L.R."/>
            <person name="Nazareth L.V."/>
            <person name="Okwuonu G."/>
            <person name="Santibanez J."/>
            <person name="Warren W.C."/>
            <person name="Mardis E.R."/>
            <person name="Weinstock G.M."/>
            <person name="Wilson R.K."/>
            <person name="Delehaunty K."/>
            <person name="Dooling D."/>
            <person name="Fronik C."/>
            <person name="Fulton L."/>
            <person name="Fulton B."/>
            <person name="Graves T."/>
            <person name="Minx P."/>
            <person name="Sodergren E."/>
            <person name="Birney E."/>
            <person name="Margulies E.H."/>
            <person name="Herrero J."/>
            <person name="Green E.D."/>
            <person name="Haussler D."/>
            <person name="Siepel A."/>
            <person name="Goldman N."/>
            <person name="Pollard K.S."/>
            <person name="Pedersen J.S."/>
            <person name="Lander E.S."/>
            <person name="Kellis M."/>
        </authorList>
    </citation>
    <scope>NUCLEOTIDE SEQUENCE [LARGE SCALE GENOMIC DNA]</scope>
    <source>
        <strain evidence="30 31">Thorbecke inbred</strain>
    </source>
</reference>
<dbReference type="FunFam" id="3.40.350.10:FF:000008">
    <property type="entry name" value="xaa-Pro aminopeptidase 2"/>
    <property type="match status" value="1"/>
</dbReference>
<feature type="signal peptide" evidence="27">
    <location>
        <begin position="1"/>
        <end position="21"/>
    </location>
</feature>
<reference evidence="30" key="3">
    <citation type="submission" date="2025-09" db="UniProtKB">
        <authorList>
            <consortium name="Ensembl"/>
        </authorList>
    </citation>
    <scope>IDENTIFICATION</scope>
    <source>
        <strain evidence="30">Thorbecke</strain>
    </source>
</reference>
<dbReference type="Gene3D" id="3.40.350.10">
    <property type="entry name" value="Creatinase/prolidase N-terminal domain"/>
    <property type="match status" value="2"/>
</dbReference>
<evidence type="ECO:0000313" key="30">
    <source>
        <dbReference type="Ensembl" id="ENSOCUP00000022176.2"/>
    </source>
</evidence>
<dbReference type="SUPFAM" id="SSF47769">
    <property type="entry name" value="SAM/Pointed domain"/>
    <property type="match status" value="1"/>
</dbReference>
<evidence type="ECO:0000256" key="5">
    <source>
        <dbReference type="ARBA" id="ARBA00011233"/>
    </source>
</evidence>